<accession>A0A561E191</accession>
<organism evidence="3 4">
    <name type="scientific">Rudaeicoccus suwonensis</name>
    <dbReference type="NCBI Taxonomy" id="657409"/>
    <lineage>
        <taxon>Bacteria</taxon>
        <taxon>Bacillati</taxon>
        <taxon>Actinomycetota</taxon>
        <taxon>Actinomycetes</taxon>
        <taxon>Micrococcales</taxon>
        <taxon>Dermacoccaceae</taxon>
        <taxon>Rudaeicoccus</taxon>
    </lineage>
</organism>
<dbReference type="OrthoDB" id="9795501at2"/>
<feature type="transmembrane region" description="Helical" evidence="1">
    <location>
        <begin position="327"/>
        <end position="346"/>
    </location>
</feature>
<reference evidence="3 4" key="1">
    <citation type="submission" date="2019-06" db="EMBL/GenBank/DDBJ databases">
        <title>Sequencing the genomes of 1000 actinobacteria strains.</title>
        <authorList>
            <person name="Klenk H.-P."/>
        </authorList>
    </citation>
    <scope>NUCLEOTIDE SEQUENCE [LARGE SCALE GENOMIC DNA]</scope>
    <source>
        <strain evidence="3 4">DSM 19560</strain>
    </source>
</reference>
<dbReference type="Gene3D" id="3.40.50.720">
    <property type="entry name" value="NAD(P)-binding Rossmann-like Domain"/>
    <property type="match status" value="1"/>
</dbReference>
<evidence type="ECO:0000313" key="3">
    <source>
        <dbReference type="EMBL" id="TWE09398.1"/>
    </source>
</evidence>
<dbReference type="InterPro" id="IPR001509">
    <property type="entry name" value="Epimerase_deHydtase"/>
</dbReference>
<proteinExistence type="predicted"/>
<name>A0A561E191_9MICO</name>
<dbReference type="SUPFAM" id="SSF51735">
    <property type="entry name" value="NAD(P)-binding Rossmann-fold domains"/>
    <property type="match status" value="1"/>
</dbReference>
<dbReference type="Proteomes" id="UP000318297">
    <property type="component" value="Unassembled WGS sequence"/>
</dbReference>
<sequence length="354" mass="37506">MGRGDRSERHLQVAVTRPGGPVAAAISRALTARGAISGAGTVTVHAITDHLASPTLGEQLDGIHHVVHVVSPTMLDHDLAEAADARRDRLVREVRTLVLACAATRVHSLVVVTGAQVYGARPTNPVPLPKDSPLQAEIGPGLIGDLVAVEQAVADARPLYPALDITVVRPAAIVGDGVDTTFTRHFAAPRLLRLGDSDPAWQFVHVEDLATAVCRILDHRLGPVVTVGAPGWLRQAKVEQLTGMSSVQMGVSTAHTVVSRLQRFGRLKAPVTDLDYIAHPWVVSADELHAAGWQPAYDNEMCLQVLLHDVRERTAASVLRIDAKEGAAALGAASAALAVGATAAIMRRRRGRRG</sequence>
<dbReference type="AlphaFoldDB" id="A0A561E191"/>
<dbReference type="InterPro" id="IPR036291">
    <property type="entry name" value="NAD(P)-bd_dom_sf"/>
</dbReference>
<dbReference type="Pfam" id="PF01370">
    <property type="entry name" value="Epimerase"/>
    <property type="match status" value="1"/>
</dbReference>
<evidence type="ECO:0000259" key="2">
    <source>
        <dbReference type="Pfam" id="PF01370"/>
    </source>
</evidence>
<evidence type="ECO:0000313" key="4">
    <source>
        <dbReference type="Proteomes" id="UP000318297"/>
    </source>
</evidence>
<dbReference type="EMBL" id="VIVQ01000003">
    <property type="protein sequence ID" value="TWE09398.1"/>
    <property type="molecule type" value="Genomic_DNA"/>
</dbReference>
<keyword evidence="1" id="KW-0812">Transmembrane</keyword>
<dbReference type="RefSeq" id="WP_145230025.1">
    <property type="nucleotide sequence ID" value="NZ_VIVQ01000003.1"/>
</dbReference>
<keyword evidence="1" id="KW-0472">Membrane</keyword>
<keyword evidence="1" id="KW-1133">Transmembrane helix</keyword>
<evidence type="ECO:0000256" key="1">
    <source>
        <dbReference type="SAM" id="Phobius"/>
    </source>
</evidence>
<comment type="caution">
    <text evidence="3">The sequence shown here is derived from an EMBL/GenBank/DDBJ whole genome shotgun (WGS) entry which is preliminary data.</text>
</comment>
<gene>
    <name evidence="3" type="ORF">BKA23_3100</name>
</gene>
<keyword evidence="4" id="KW-1185">Reference proteome</keyword>
<protein>
    <submittedName>
        <fullName evidence="3">Nucleoside-diphosphate-sugar epimerase</fullName>
    </submittedName>
</protein>
<feature type="domain" description="NAD-dependent epimerase/dehydratase" evidence="2">
    <location>
        <begin position="57"/>
        <end position="219"/>
    </location>
</feature>